<feature type="compositionally biased region" description="Low complexity" evidence="1">
    <location>
        <begin position="19"/>
        <end position="47"/>
    </location>
</feature>
<organism evidence="2 3">
    <name type="scientific">Tengunoibacter tsumagoiensis</name>
    <dbReference type="NCBI Taxonomy" id="2014871"/>
    <lineage>
        <taxon>Bacteria</taxon>
        <taxon>Bacillati</taxon>
        <taxon>Chloroflexota</taxon>
        <taxon>Ktedonobacteria</taxon>
        <taxon>Ktedonobacterales</taxon>
        <taxon>Dictyobacteraceae</taxon>
        <taxon>Tengunoibacter</taxon>
    </lineage>
</organism>
<evidence type="ECO:0000313" key="3">
    <source>
        <dbReference type="Proteomes" id="UP000287352"/>
    </source>
</evidence>
<feature type="region of interest" description="Disordered" evidence="1">
    <location>
        <begin position="1"/>
        <end position="136"/>
    </location>
</feature>
<evidence type="ECO:0000313" key="2">
    <source>
        <dbReference type="EMBL" id="GCE10560.1"/>
    </source>
</evidence>
<keyword evidence="3" id="KW-1185">Reference proteome</keyword>
<reference evidence="3" key="1">
    <citation type="submission" date="2018-12" db="EMBL/GenBank/DDBJ databases">
        <title>Tengunoibacter tsumagoiensis gen. nov., sp. nov., Dictyobacter kobayashii sp. nov., D. alpinus sp. nov., and D. joshuensis sp. nov. and description of Dictyobacteraceae fam. nov. within the order Ktedonobacterales isolated from Tengu-no-mugimeshi.</title>
        <authorList>
            <person name="Wang C.M."/>
            <person name="Zheng Y."/>
            <person name="Sakai Y."/>
            <person name="Toyoda A."/>
            <person name="Minakuchi Y."/>
            <person name="Abe K."/>
            <person name="Yokota A."/>
            <person name="Yabe S."/>
        </authorList>
    </citation>
    <scope>NUCLEOTIDE SEQUENCE [LARGE SCALE GENOMIC DNA]</scope>
    <source>
        <strain evidence="3">Uno3</strain>
    </source>
</reference>
<protein>
    <submittedName>
        <fullName evidence="2">Uncharacterized protein</fullName>
    </submittedName>
</protein>
<dbReference type="AlphaFoldDB" id="A0A401ZV00"/>
<evidence type="ECO:0000256" key="1">
    <source>
        <dbReference type="SAM" id="MobiDB-lite"/>
    </source>
</evidence>
<dbReference type="EMBL" id="BIFR01000001">
    <property type="protein sequence ID" value="GCE10560.1"/>
    <property type="molecule type" value="Genomic_DNA"/>
</dbReference>
<comment type="caution">
    <text evidence="2">The sequence shown here is derived from an EMBL/GenBank/DDBJ whole genome shotgun (WGS) entry which is preliminary data.</text>
</comment>
<accession>A0A401ZV00</accession>
<sequence>MAKSKAKPSQTQQKKSAPIVQQKKQDPIVQQQPQIQQQQQAPVVAPATGALTQLTAHFPEWPTSKPGPRSTPPPPGMAPSGARRPEQVVELGYNQVSGEPGSDSPFRSLPDAHTSGPTSSDLLTAQEALGKRKQRL</sequence>
<dbReference type="RefSeq" id="WP_126578155.1">
    <property type="nucleotide sequence ID" value="NZ_BIFR01000001.1"/>
</dbReference>
<proteinExistence type="predicted"/>
<dbReference type="Proteomes" id="UP000287352">
    <property type="component" value="Unassembled WGS sequence"/>
</dbReference>
<gene>
    <name evidence="2" type="ORF">KTT_04190</name>
</gene>
<name>A0A401ZV00_9CHLR</name>
<dbReference type="OrthoDB" id="167003at2"/>